<keyword evidence="8" id="KW-1185">Reference proteome</keyword>
<dbReference type="Gene3D" id="1.10.1040.10">
    <property type="entry name" value="N-(1-d-carboxylethyl)-l-norvaline Dehydrogenase, domain 2"/>
    <property type="match status" value="2"/>
</dbReference>
<dbReference type="Pfam" id="PF02737">
    <property type="entry name" value="3HCDH_N"/>
    <property type="match status" value="1"/>
</dbReference>
<evidence type="ECO:0000313" key="7">
    <source>
        <dbReference type="EMBL" id="UGS33895.1"/>
    </source>
</evidence>
<reference evidence="7" key="1">
    <citation type="journal article" date="2022" name="Int. J. Syst. Evol. Microbiol.">
        <title>Pseudomonas aegrilactucae sp. nov. and Pseudomonas morbosilactucae sp. nov., pathogens causing bacterial rot of lettuce in Japan.</title>
        <authorList>
            <person name="Sawada H."/>
            <person name="Fujikawa T."/>
            <person name="Satou M."/>
        </authorList>
    </citation>
    <scope>NUCLEOTIDE SEQUENCE</scope>
    <source>
        <strain evidence="7">0166_1</strain>
    </source>
</reference>
<comment type="similarity">
    <text evidence="2">Belongs to the 3-hydroxyacyl-CoA dehydrogenase family.</text>
</comment>
<dbReference type="GO" id="GO:0016616">
    <property type="term" value="F:oxidoreductase activity, acting on the CH-OH group of donors, NAD or NADP as acceptor"/>
    <property type="evidence" value="ECO:0007669"/>
    <property type="project" value="InterPro"/>
</dbReference>
<dbReference type="SUPFAM" id="SSF51735">
    <property type="entry name" value="NAD(P)-binding Rossmann-fold domains"/>
    <property type="match status" value="1"/>
</dbReference>
<dbReference type="Pfam" id="PF00725">
    <property type="entry name" value="3HCDH"/>
    <property type="match status" value="2"/>
</dbReference>
<comment type="pathway">
    <text evidence="1">Lipid metabolism; butanoate metabolism.</text>
</comment>
<dbReference type="SUPFAM" id="SSF48179">
    <property type="entry name" value="6-phosphogluconate dehydrogenase C-terminal domain-like"/>
    <property type="match status" value="2"/>
</dbReference>
<dbReference type="InterPro" id="IPR006108">
    <property type="entry name" value="3HC_DH_C"/>
</dbReference>
<feature type="compositionally biased region" description="Low complexity" evidence="4">
    <location>
        <begin position="16"/>
        <end position="25"/>
    </location>
</feature>
<dbReference type="GO" id="GO:0070403">
    <property type="term" value="F:NAD+ binding"/>
    <property type="evidence" value="ECO:0007669"/>
    <property type="project" value="InterPro"/>
</dbReference>
<feature type="domain" description="3-hydroxyacyl-CoA dehydrogenase NAD binding" evidence="6">
    <location>
        <begin position="30"/>
        <end position="207"/>
    </location>
</feature>
<dbReference type="Gene3D" id="3.40.50.720">
    <property type="entry name" value="NAD(P)-binding Rossmann-like Domain"/>
    <property type="match status" value="1"/>
</dbReference>
<evidence type="ECO:0000256" key="2">
    <source>
        <dbReference type="ARBA" id="ARBA00009463"/>
    </source>
</evidence>
<evidence type="ECO:0000259" key="6">
    <source>
        <dbReference type="Pfam" id="PF02737"/>
    </source>
</evidence>
<evidence type="ECO:0000313" key="8">
    <source>
        <dbReference type="Proteomes" id="UP001162834"/>
    </source>
</evidence>
<feature type="region of interest" description="Disordered" evidence="4">
    <location>
        <begin position="1"/>
        <end position="25"/>
    </location>
</feature>
<dbReference type="InterPro" id="IPR006180">
    <property type="entry name" value="3-OHacyl-CoA_DH_CS"/>
</dbReference>
<dbReference type="PANTHER" id="PTHR48075">
    <property type="entry name" value="3-HYDROXYACYL-COA DEHYDROGENASE FAMILY PROTEIN"/>
    <property type="match status" value="1"/>
</dbReference>
<evidence type="ECO:0000259" key="5">
    <source>
        <dbReference type="Pfam" id="PF00725"/>
    </source>
</evidence>
<feature type="domain" description="3-hydroxyacyl-CoA dehydrogenase C-terminal" evidence="5">
    <location>
        <begin position="446"/>
        <end position="520"/>
    </location>
</feature>
<dbReference type="GO" id="GO:0006631">
    <property type="term" value="P:fatty acid metabolic process"/>
    <property type="evidence" value="ECO:0007669"/>
    <property type="project" value="InterPro"/>
</dbReference>
<organism evidence="7 8">
    <name type="scientific">Capillimicrobium parvum</name>
    <dbReference type="NCBI Taxonomy" id="2884022"/>
    <lineage>
        <taxon>Bacteria</taxon>
        <taxon>Bacillati</taxon>
        <taxon>Actinomycetota</taxon>
        <taxon>Thermoleophilia</taxon>
        <taxon>Solirubrobacterales</taxon>
        <taxon>Capillimicrobiaceae</taxon>
        <taxon>Capillimicrobium</taxon>
    </lineage>
</organism>
<dbReference type="InterPro" id="IPR013328">
    <property type="entry name" value="6PGD_dom2"/>
</dbReference>
<proteinExistence type="inferred from homology"/>
<dbReference type="AlphaFoldDB" id="A0A9E6XTH2"/>
<evidence type="ECO:0000256" key="4">
    <source>
        <dbReference type="SAM" id="MobiDB-lite"/>
    </source>
</evidence>
<dbReference type="InterPro" id="IPR008927">
    <property type="entry name" value="6-PGluconate_DH-like_C_sf"/>
</dbReference>
<gene>
    <name evidence="7" type="primary">paaH_1</name>
    <name evidence="7" type="ORF">DSM104329_00260</name>
</gene>
<dbReference type="InterPro" id="IPR036291">
    <property type="entry name" value="NAD(P)-bd_dom_sf"/>
</dbReference>
<name>A0A9E6XTH2_9ACTN</name>
<evidence type="ECO:0000256" key="3">
    <source>
        <dbReference type="ARBA" id="ARBA00023002"/>
    </source>
</evidence>
<dbReference type="EC" id="1.1.1.-" evidence="7"/>
<evidence type="ECO:0000256" key="1">
    <source>
        <dbReference type="ARBA" id="ARBA00005086"/>
    </source>
</evidence>
<accession>A0A9E6XTH2</accession>
<dbReference type="KEGG" id="sbae:DSM104329_00260"/>
<dbReference type="PANTHER" id="PTHR48075:SF5">
    <property type="entry name" value="3-HYDROXYBUTYRYL-COA DEHYDROGENASE"/>
    <property type="match status" value="1"/>
</dbReference>
<dbReference type="Proteomes" id="UP001162834">
    <property type="component" value="Chromosome"/>
</dbReference>
<dbReference type="FunFam" id="3.40.50.720:FF:000009">
    <property type="entry name" value="Fatty oxidation complex, alpha subunit"/>
    <property type="match status" value="1"/>
</dbReference>
<keyword evidence="3 7" id="KW-0560">Oxidoreductase</keyword>
<protein>
    <submittedName>
        <fullName evidence="7">3-hydroxyadipyl-CoA dehydrogenase</fullName>
        <ecNumber evidence="7">1.1.1.-</ecNumber>
    </submittedName>
</protein>
<feature type="domain" description="3-hydroxyacyl-CoA dehydrogenase C-terminal" evidence="5">
    <location>
        <begin position="210"/>
        <end position="305"/>
    </location>
</feature>
<dbReference type="PROSITE" id="PS00067">
    <property type="entry name" value="3HCDH"/>
    <property type="match status" value="1"/>
</dbReference>
<sequence length="526" mass="54182">MSYKINGVSQVEEQGPTATPAARAEPAPRLAVIGAGAMGAGIAAVAVRAGLPTALCDVDAAALDRGVQRLRGSLERAVARGRLPGAEARAALERLAPTIDLAAAAAGAAVVLEAVPERLDLKREILARAAAAAPRAVLASNTSSLPIAALAAAVPAPERLVGLHFFNPPQAMALVELVRSARTDPRAAATARALAERMGKVVVEVADGPGFLVNRCARPYYLEALRIVEDGVAEPSQIDRICRLAGAFPMGPFELMDVVGLDVSLAVTESMWEQAHGEPRWRPSPIQVSMVAAGRLGRKAGGGFYPGEPAPPEPDAAPAVVGPSPPVITIAGGEPALLALRERARRAGIDVHRAPVAGMPLITTFERVPSGHDGPVLMSSVDTTLAARQVATACAFSLLEPAPEEGGLVELGVGPWTPRSAVRAATALFSALGYATEQVADAPGGVLGRIVAQIVNEASFAVDAGVASSEDVDLGMTVGLGHPRGPAVWGGLIGLARVTGVLDELGDVERDPRYRVAPGLRRRAWS</sequence>
<dbReference type="InterPro" id="IPR006176">
    <property type="entry name" value="3-OHacyl-CoA_DH_NAD-bd"/>
</dbReference>
<dbReference type="EMBL" id="CP087164">
    <property type="protein sequence ID" value="UGS33895.1"/>
    <property type="molecule type" value="Genomic_DNA"/>
</dbReference>